<reference evidence="4" key="2">
    <citation type="submission" date="2014-02" db="EMBL/GenBank/DDBJ databases">
        <title>Draft Genome Sequence of extremely halophilic bacteria Halorhodospira halochloris.</title>
        <authorList>
            <person name="Singh K.S."/>
        </authorList>
    </citation>
    <scope>NUCLEOTIDE SEQUENCE [LARGE SCALE GENOMIC DNA]</scope>
    <source>
        <strain evidence="4">A</strain>
    </source>
</reference>
<protein>
    <recommendedName>
        <fullName evidence="2">Type 4 fimbrial biogenesis protein PilX N-terminal domain-containing protein</fullName>
    </recommendedName>
</protein>
<name>W8KUT1_9GAMM</name>
<dbReference type="InterPro" id="IPR025746">
    <property type="entry name" value="PilX_N_dom"/>
</dbReference>
<feature type="domain" description="Type 4 fimbrial biogenesis protein PilX N-terminal" evidence="2">
    <location>
        <begin position="5"/>
        <end position="40"/>
    </location>
</feature>
<dbReference type="KEGG" id="hhc:M911_13085"/>
<organism evidence="3 4">
    <name type="scientific">Ectothiorhodospira haloalkaliphila</name>
    <dbReference type="NCBI Taxonomy" id="421628"/>
    <lineage>
        <taxon>Bacteria</taxon>
        <taxon>Pseudomonadati</taxon>
        <taxon>Pseudomonadota</taxon>
        <taxon>Gammaproteobacteria</taxon>
        <taxon>Chromatiales</taxon>
        <taxon>Ectothiorhodospiraceae</taxon>
        <taxon>Ectothiorhodospira</taxon>
    </lineage>
</organism>
<gene>
    <name evidence="3" type="ORF">M911_13085</name>
</gene>
<dbReference type="Pfam" id="PF14341">
    <property type="entry name" value="PilX_N"/>
    <property type="match status" value="1"/>
</dbReference>
<accession>W8KUT1</accession>
<evidence type="ECO:0000313" key="3">
    <source>
        <dbReference type="EMBL" id="AHK80757.1"/>
    </source>
</evidence>
<dbReference type="OrthoDB" id="5790271at2"/>
<evidence type="ECO:0000313" key="4">
    <source>
        <dbReference type="Proteomes" id="UP000019442"/>
    </source>
</evidence>
<dbReference type="Proteomes" id="UP000019442">
    <property type="component" value="Chromosome"/>
</dbReference>
<keyword evidence="4" id="KW-1185">Reference proteome</keyword>
<evidence type="ECO:0000256" key="1">
    <source>
        <dbReference type="SAM" id="MobiDB-lite"/>
    </source>
</evidence>
<dbReference type="HOGENOM" id="CLU_1127825_0_0_6"/>
<reference evidence="3 4" key="1">
    <citation type="journal article" date="2014" name="J Genomics">
        <title>Draft Genome Sequence of the Extremely Halophilic Phototrophic Purple Sulfur Bacterium Halorhodospira halochloris.</title>
        <authorList>
            <person name="Singh K.S."/>
            <person name="Kirksey J."/>
            <person name="Hoff W.D."/>
            <person name="Deole R."/>
        </authorList>
    </citation>
    <scope>NUCLEOTIDE SEQUENCE [LARGE SCALE GENOMIC DNA]</scope>
    <source>
        <strain evidence="3 4">A</strain>
    </source>
</reference>
<proteinExistence type="predicted"/>
<dbReference type="EMBL" id="CP007268">
    <property type="protein sequence ID" value="AHK80757.1"/>
    <property type="molecule type" value="Genomic_DNA"/>
</dbReference>
<evidence type="ECO:0000259" key="2">
    <source>
        <dbReference type="Pfam" id="PF14341"/>
    </source>
</evidence>
<feature type="region of interest" description="Disordered" evidence="1">
    <location>
        <begin position="207"/>
        <end position="246"/>
    </location>
</feature>
<sequence length="246" mass="25729">MLSLATLIGVSGMTSAHLQERIAGNQKQGTDAFMAAETGVAEVLANSRLSYKNLNRLDPDVLLEDLGGMGPHDVTGEHPAQWWLAQAPEASGSAMTVQVVGGVGNTAARRTLEITLETGLGGPHPEGAYHCFGAACAVDDDDVVVQSDNFDLLFDGRIWPLPSSDDGYVCTSGSCPSDPPENLPEALAEALPVTGLYLVLGDANATAEGPRSVETTSERIHGEPAPVMVSEGVSTGGWEPLRHARQ</sequence>
<dbReference type="AlphaFoldDB" id="W8KUT1"/>